<keyword evidence="8 11" id="KW-1133">Transmembrane helix</keyword>
<dbReference type="Gene3D" id="3.30.565.10">
    <property type="entry name" value="Histidine kinase-like ATPase, C-terminal domain"/>
    <property type="match status" value="1"/>
</dbReference>
<dbReference type="InterPro" id="IPR005467">
    <property type="entry name" value="His_kinase_dom"/>
</dbReference>
<dbReference type="Pfam" id="PF00512">
    <property type="entry name" value="HisKA"/>
    <property type="match status" value="1"/>
</dbReference>
<dbReference type="CDD" id="cd00082">
    <property type="entry name" value="HisKA"/>
    <property type="match status" value="1"/>
</dbReference>
<dbReference type="SUPFAM" id="SSF47384">
    <property type="entry name" value="Homodimeric domain of signal transducing histidine kinase"/>
    <property type="match status" value="1"/>
</dbReference>
<feature type="domain" description="Histidine kinase" evidence="12">
    <location>
        <begin position="255"/>
        <end position="455"/>
    </location>
</feature>
<dbReference type="Pfam" id="PF02518">
    <property type="entry name" value="HATPase_c"/>
    <property type="match status" value="1"/>
</dbReference>
<evidence type="ECO:0000256" key="2">
    <source>
        <dbReference type="ARBA" id="ARBA00004370"/>
    </source>
</evidence>
<evidence type="ECO:0000256" key="8">
    <source>
        <dbReference type="ARBA" id="ARBA00022989"/>
    </source>
</evidence>
<evidence type="ECO:0000256" key="3">
    <source>
        <dbReference type="ARBA" id="ARBA00012438"/>
    </source>
</evidence>
<dbReference type="EMBL" id="JAVDVC010000003">
    <property type="protein sequence ID" value="MDR6958152.1"/>
    <property type="molecule type" value="Genomic_DNA"/>
</dbReference>
<evidence type="ECO:0000256" key="1">
    <source>
        <dbReference type="ARBA" id="ARBA00000085"/>
    </source>
</evidence>
<dbReference type="SMART" id="SM00388">
    <property type="entry name" value="HisKA"/>
    <property type="match status" value="1"/>
</dbReference>
<dbReference type="PRINTS" id="PR00344">
    <property type="entry name" value="BCTRLSENSOR"/>
</dbReference>
<keyword evidence="10 11" id="KW-0472">Membrane</keyword>
<evidence type="ECO:0000313" key="15">
    <source>
        <dbReference type="Proteomes" id="UP001252613"/>
    </source>
</evidence>
<dbReference type="SMART" id="SM00304">
    <property type="entry name" value="HAMP"/>
    <property type="match status" value="1"/>
</dbReference>
<evidence type="ECO:0000256" key="5">
    <source>
        <dbReference type="ARBA" id="ARBA00022679"/>
    </source>
</evidence>
<evidence type="ECO:0000256" key="6">
    <source>
        <dbReference type="ARBA" id="ARBA00022692"/>
    </source>
</evidence>
<comment type="caution">
    <text evidence="14">The sequence shown here is derived from an EMBL/GenBank/DDBJ whole genome shotgun (WGS) entry which is preliminary data.</text>
</comment>
<gene>
    <name evidence="14" type="ORF">J2W43_002133</name>
</gene>
<dbReference type="CDD" id="cd00075">
    <property type="entry name" value="HATPase"/>
    <property type="match status" value="1"/>
</dbReference>
<dbReference type="InterPro" id="IPR003661">
    <property type="entry name" value="HisK_dim/P_dom"/>
</dbReference>
<dbReference type="InterPro" id="IPR004358">
    <property type="entry name" value="Sig_transdc_His_kin-like_C"/>
</dbReference>
<keyword evidence="7 14" id="KW-0418">Kinase</keyword>
<dbReference type="InterPro" id="IPR003594">
    <property type="entry name" value="HATPase_dom"/>
</dbReference>
<evidence type="ECO:0000313" key="14">
    <source>
        <dbReference type="EMBL" id="MDR6958152.1"/>
    </source>
</evidence>
<dbReference type="EC" id="2.7.13.3" evidence="3"/>
<reference evidence="14" key="1">
    <citation type="submission" date="2023-07" db="EMBL/GenBank/DDBJ databases">
        <title>Sorghum-associated microbial communities from plants grown in Nebraska, USA.</title>
        <authorList>
            <person name="Schachtman D."/>
        </authorList>
    </citation>
    <scope>NUCLEOTIDE SEQUENCE</scope>
    <source>
        <strain evidence="14">3432</strain>
    </source>
</reference>
<dbReference type="PROSITE" id="PS50109">
    <property type="entry name" value="HIS_KIN"/>
    <property type="match status" value="1"/>
</dbReference>
<feature type="domain" description="HAMP" evidence="13">
    <location>
        <begin position="194"/>
        <end position="247"/>
    </location>
</feature>
<dbReference type="AlphaFoldDB" id="A0AAW8MAM5"/>
<keyword evidence="6 11" id="KW-0812">Transmembrane</keyword>
<evidence type="ECO:0000259" key="12">
    <source>
        <dbReference type="PROSITE" id="PS50109"/>
    </source>
</evidence>
<protein>
    <recommendedName>
        <fullName evidence="3">histidine kinase</fullName>
        <ecNumber evidence="3">2.7.13.3</ecNumber>
    </recommendedName>
</protein>
<dbReference type="PANTHER" id="PTHR45436:SF16">
    <property type="entry name" value="HISTIDINE KINASE"/>
    <property type="match status" value="1"/>
</dbReference>
<evidence type="ECO:0000256" key="9">
    <source>
        <dbReference type="ARBA" id="ARBA00023012"/>
    </source>
</evidence>
<name>A0AAW8MAM5_9PSED</name>
<comment type="catalytic activity">
    <reaction evidence="1">
        <text>ATP + protein L-histidine = ADP + protein N-phospho-L-histidine.</text>
        <dbReference type="EC" id="2.7.13.3"/>
    </reaction>
</comment>
<feature type="transmembrane region" description="Helical" evidence="11">
    <location>
        <begin position="12"/>
        <end position="39"/>
    </location>
</feature>
<dbReference type="CDD" id="cd06225">
    <property type="entry name" value="HAMP"/>
    <property type="match status" value="1"/>
</dbReference>
<feature type="transmembrane region" description="Helical" evidence="11">
    <location>
        <begin position="165"/>
        <end position="193"/>
    </location>
</feature>
<dbReference type="PANTHER" id="PTHR45436">
    <property type="entry name" value="SENSOR HISTIDINE KINASE YKOH"/>
    <property type="match status" value="1"/>
</dbReference>
<dbReference type="GO" id="GO:0005886">
    <property type="term" value="C:plasma membrane"/>
    <property type="evidence" value="ECO:0007669"/>
    <property type="project" value="TreeGrafter"/>
</dbReference>
<dbReference type="GO" id="GO:0000155">
    <property type="term" value="F:phosphorelay sensor kinase activity"/>
    <property type="evidence" value="ECO:0007669"/>
    <property type="project" value="InterPro"/>
</dbReference>
<dbReference type="SUPFAM" id="SSF55874">
    <property type="entry name" value="ATPase domain of HSP90 chaperone/DNA topoisomerase II/histidine kinase"/>
    <property type="match status" value="1"/>
</dbReference>
<keyword evidence="5" id="KW-0808">Transferase</keyword>
<dbReference type="InterPro" id="IPR036890">
    <property type="entry name" value="HATPase_C_sf"/>
</dbReference>
<dbReference type="InterPro" id="IPR050428">
    <property type="entry name" value="TCS_sensor_his_kinase"/>
</dbReference>
<dbReference type="Proteomes" id="UP001252613">
    <property type="component" value="Unassembled WGS sequence"/>
</dbReference>
<evidence type="ECO:0000256" key="4">
    <source>
        <dbReference type="ARBA" id="ARBA00022553"/>
    </source>
</evidence>
<dbReference type="Pfam" id="PF00672">
    <property type="entry name" value="HAMP"/>
    <property type="match status" value="1"/>
</dbReference>
<keyword evidence="9" id="KW-0902">Two-component regulatory system</keyword>
<dbReference type="RefSeq" id="WP_310359821.1">
    <property type="nucleotide sequence ID" value="NZ_JAVDVC010000003.1"/>
</dbReference>
<organism evidence="14 15">
    <name type="scientific">Pseudomonas brassicacearum</name>
    <dbReference type="NCBI Taxonomy" id="930166"/>
    <lineage>
        <taxon>Bacteria</taxon>
        <taxon>Pseudomonadati</taxon>
        <taxon>Pseudomonadota</taxon>
        <taxon>Gammaproteobacteria</taxon>
        <taxon>Pseudomonadales</taxon>
        <taxon>Pseudomonadaceae</taxon>
        <taxon>Pseudomonas</taxon>
    </lineage>
</organism>
<comment type="subcellular location">
    <subcellularLocation>
        <location evidence="2">Membrane</location>
    </subcellularLocation>
</comment>
<accession>A0AAW8MAM5</accession>
<evidence type="ECO:0000256" key="11">
    <source>
        <dbReference type="SAM" id="Phobius"/>
    </source>
</evidence>
<evidence type="ECO:0000256" key="10">
    <source>
        <dbReference type="ARBA" id="ARBA00023136"/>
    </source>
</evidence>
<evidence type="ECO:0000256" key="7">
    <source>
        <dbReference type="ARBA" id="ARBA00022777"/>
    </source>
</evidence>
<evidence type="ECO:0000259" key="13">
    <source>
        <dbReference type="PROSITE" id="PS50885"/>
    </source>
</evidence>
<dbReference type="SMART" id="SM00387">
    <property type="entry name" value="HATPase_c"/>
    <property type="match status" value="1"/>
</dbReference>
<dbReference type="PROSITE" id="PS50885">
    <property type="entry name" value="HAMP"/>
    <property type="match status" value="1"/>
</dbReference>
<dbReference type="InterPro" id="IPR036097">
    <property type="entry name" value="HisK_dim/P_sf"/>
</dbReference>
<proteinExistence type="predicted"/>
<dbReference type="Gene3D" id="1.10.287.130">
    <property type="match status" value="1"/>
</dbReference>
<dbReference type="InterPro" id="IPR003660">
    <property type="entry name" value="HAMP_dom"/>
</dbReference>
<sequence length="461" mass="51549">MRFVKMIQPNSLRLKILLAYVAGVLLSITLLVIAAAVALQSDVLARMDFADLVEELAQDIRFNDDGRPVGFYEDADELGWVFVSLNHEVAYRILDDAGNVALLSSAWAQFWPTDGELLRLERGRFDFEHNDVTLYGATEPVLHEGRTWFFQVAVSTRFMGLLHRVALPLVGAGIILFSLVLLVAFGLCTYITLRYTLKPLQELSQSATAISPRSLNARLNIEAVPSEIAPLVDSFNQVLDRLERGYRVQQDFLGNAAHELKTPLALIRAQIELREDAGSHRDALLSDVQYMSRQVQQILLLAEASEAHNYIFSLVRVQETVEEAIDYMQRMASAADVCLRICAADEVIWRADRGALFTLLKNLLENAIQHAPVKTVVSIDIHDDKIIVRDTGPGIDSAQLPLLFERFWRAAHRRDHGAGLGLAICQEIALAHGWHLTVEQAEPGLRFVLSNDQVSQVRVNP</sequence>
<keyword evidence="4" id="KW-0597">Phosphoprotein</keyword>